<dbReference type="RefSeq" id="XP_022480205.1">
    <property type="nucleotide sequence ID" value="XM_022613106.1"/>
</dbReference>
<dbReference type="AlphaFoldDB" id="A0A1G4BP24"/>
<organism evidence="1 2">
    <name type="scientific">Colletotrichum orchidophilum</name>
    <dbReference type="NCBI Taxonomy" id="1209926"/>
    <lineage>
        <taxon>Eukaryota</taxon>
        <taxon>Fungi</taxon>
        <taxon>Dikarya</taxon>
        <taxon>Ascomycota</taxon>
        <taxon>Pezizomycotina</taxon>
        <taxon>Sordariomycetes</taxon>
        <taxon>Hypocreomycetidae</taxon>
        <taxon>Glomerellales</taxon>
        <taxon>Glomerellaceae</taxon>
        <taxon>Colletotrichum</taxon>
    </lineage>
</organism>
<dbReference type="STRING" id="1209926.A0A1G4BP24"/>
<dbReference type="GeneID" id="34554616"/>
<dbReference type="Proteomes" id="UP000176998">
    <property type="component" value="Unassembled WGS sequence"/>
</dbReference>
<accession>A0A1G4BP24</accession>
<protein>
    <submittedName>
        <fullName evidence="1">Uncharacterized protein</fullName>
    </submittedName>
</protein>
<dbReference type="EMBL" id="MJBS01000008">
    <property type="protein sequence ID" value="OHF03067.1"/>
    <property type="molecule type" value="Genomic_DNA"/>
</dbReference>
<reference evidence="1 2" key="1">
    <citation type="submission" date="2016-09" db="EMBL/GenBank/DDBJ databases">
        <authorList>
            <person name="Capua I."/>
            <person name="De Benedictis P."/>
            <person name="Joannis T."/>
            <person name="Lombin L.H."/>
            <person name="Cattoli G."/>
        </authorList>
    </citation>
    <scope>NUCLEOTIDE SEQUENCE [LARGE SCALE GENOMIC DNA]</scope>
    <source>
        <strain evidence="1 2">IMI 309357</strain>
    </source>
</reference>
<name>A0A1G4BP24_9PEZI</name>
<gene>
    <name evidence="1" type="ORF">CORC01_01451</name>
</gene>
<dbReference type="OrthoDB" id="5150140at2759"/>
<comment type="caution">
    <text evidence="1">The sequence shown here is derived from an EMBL/GenBank/DDBJ whole genome shotgun (WGS) entry which is preliminary data.</text>
</comment>
<proteinExistence type="predicted"/>
<evidence type="ECO:0000313" key="1">
    <source>
        <dbReference type="EMBL" id="OHF03067.1"/>
    </source>
</evidence>
<keyword evidence="2" id="KW-1185">Reference proteome</keyword>
<sequence>MALELFIPPCIRSPASRLHLPHIERPLRVQIEGPREYIQKLFPSVEWETTLRDRKFPQAAGSALAALTFRHIYGMRVRSDVPGDMVVRDEYMRWIERDKINVDDIDYYGVTFDHLVPVDDVDPEVLQINIIATDDDDGKSAN</sequence>
<evidence type="ECO:0000313" key="2">
    <source>
        <dbReference type="Proteomes" id="UP000176998"/>
    </source>
</evidence>